<dbReference type="AlphaFoldDB" id="A0AAD4SPX0"/>
<evidence type="ECO:0000256" key="2">
    <source>
        <dbReference type="ARBA" id="ARBA00023015"/>
    </source>
</evidence>
<comment type="caution">
    <text evidence="8">The sequence shown here is derived from an EMBL/GenBank/DDBJ whole genome shotgun (WGS) entry which is preliminary data.</text>
</comment>
<dbReference type="InterPro" id="IPR036638">
    <property type="entry name" value="HLH_DNA-bd_sf"/>
</dbReference>
<evidence type="ECO:0000259" key="7">
    <source>
        <dbReference type="PROSITE" id="PS50888"/>
    </source>
</evidence>
<dbReference type="FunFam" id="4.10.280.10:FF:000075">
    <property type="entry name" value="Transcription factor bHLH113 family"/>
    <property type="match status" value="1"/>
</dbReference>
<dbReference type="CDD" id="cd11393">
    <property type="entry name" value="bHLH_AtbHLH_like"/>
    <property type="match status" value="1"/>
</dbReference>
<sequence>MGTNESYDHEDSLSSYSQLLDSTSQDMEQSFMYSAFHSSPKPPTMLCFGNVNHNTNTTSINNNNKKKLDEELGFVERGNNKVIQKSGITGGSDSSSASSSNNSSSSNSITKSKRGQIGNLKQTEQEERENGHGSNNRIPVSGLGSGTNSQTTKRTTTTTNKKPKKETPPSVGAPVKVRKEKIGERIAALQQLVSPFGKTDTASVLHEAMGYIRFLHDQVQVLSSPYLQKLPLSGPFAEGGRRAAAGIGTGLRSRGLCLVPIEYTLHVANCNGADLWSPAVAMGNINNNLTKNAN</sequence>
<dbReference type="PROSITE" id="PS50888">
    <property type="entry name" value="BHLH"/>
    <property type="match status" value="1"/>
</dbReference>
<evidence type="ECO:0000256" key="1">
    <source>
        <dbReference type="ARBA" id="ARBA00004123"/>
    </source>
</evidence>
<gene>
    <name evidence="8" type="ORF">MKW98_003210</name>
</gene>
<accession>A0AAD4SPX0</accession>
<keyword evidence="2" id="KW-0805">Transcription regulation</keyword>
<dbReference type="GO" id="GO:0000978">
    <property type="term" value="F:RNA polymerase II cis-regulatory region sequence-specific DNA binding"/>
    <property type="evidence" value="ECO:0007669"/>
    <property type="project" value="TreeGrafter"/>
</dbReference>
<dbReference type="GO" id="GO:0000981">
    <property type="term" value="F:DNA-binding transcription factor activity, RNA polymerase II-specific"/>
    <property type="evidence" value="ECO:0007669"/>
    <property type="project" value="TreeGrafter"/>
</dbReference>
<evidence type="ECO:0000313" key="9">
    <source>
        <dbReference type="Proteomes" id="UP001202328"/>
    </source>
</evidence>
<dbReference type="InterPro" id="IPR045843">
    <property type="entry name" value="IND-like"/>
</dbReference>
<dbReference type="PANTHER" id="PTHR16223:SF380">
    <property type="entry name" value="HELIX-LOOP-HELIX DNA-BINDING DOMAIN CONTAINING PROTEIN, EXPRESSED"/>
    <property type="match status" value="1"/>
</dbReference>
<keyword evidence="5" id="KW-0539">Nucleus</keyword>
<dbReference type="GO" id="GO:0005634">
    <property type="term" value="C:nucleus"/>
    <property type="evidence" value="ECO:0007669"/>
    <property type="project" value="UniProtKB-SubCell"/>
</dbReference>
<keyword evidence="9" id="KW-1185">Reference proteome</keyword>
<evidence type="ECO:0000256" key="6">
    <source>
        <dbReference type="SAM" id="MobiDB-lite"/>
    </source>
</evidence>
<feature type="region of interest" description="Disordered" evidence="6">
    <location>
        <begin position="83"/>
        <end position="177"/>
    </location>
</feature>
<reference evidence="8" key="1">
    <citation type="submission" date="2022-04" db="EMBL/GenBank/DDBJ databases">
        <title>A functionally conserved STORR gene fusion in Papaver species that diverged 16.8 million years ago.</title>
        <authorList>
            <person name="Catania T."/>
        </authorList>
    </citation>
    <scope>NUCLEOTIDE SEQUENCE</scope>
    <source>
        <strain evidence="8">S-188037</strain>
    </source>
</reference>
<dbReference type="InterPro" id="IPR011598">
    <property type="entry name" value="bHLH_dom"/>
</dbReference>
<evidence type="ECO:0000256" key="5">
    <source>
        <dbReference type="ARBA" id="ARBA00023242"/>
    </source>
</evidence>
<evidence type="ECO:0000256" key="3">
    <source>
        <dbReference type="ARBA" id="ARBA00023125"/>
    </source>
</evidence>
<dbReference type="PANTHER" id="PTHR16223">
    <property type="entry name" value="TRANSCRIPTION FACTOR BHLH83-RELATED"/>
    <property type="match status" value="1"/>
</dbReference>
<dbReference type="Proteomes" id="UP001202328">
    <property type="component" value="Unassembled WGS sequence"/>
</dbReference>
<evidence type="ECO:0000313" key="8">
    <source>
        <dbReference type="EMBL" id="KAI3914137.1"/>
    </source>
</evidence>
<dbReference type="EMBL" id="JAJJMB010009386">
    <property type="protein sequence ID" value="KAI3914137.1"/>
    <property type="molecule type" value="Genomic_DNA"/>
</dbReference>
<comment type="subcellular location">
    <subcellularLocation>
        <location evidence="1">Nucleus</location>
    </subcellularLocation>
</comment>
<dbReference type="SUPFAM" id="SSF47459">
    <property type="entry name" value="HLH, helix-loop-helix DNA-binding domain"/>
    <property type="match status" value="1"/>
</dbReference>
<name>A0AAD4SPX0_9MAGN</name>
<dbReference type="GO" id="GO:0046983">
    <property type="term" value="F:protein dimerization activity"/>
    <property type="evidence" value="ECO:0007669"/>
    <property type="project" value="InterPro"/>
</dbReference>
<feature type="compositionally biased region" description="Low complexity" evidence="6">
    <location>
        <begin position="85"/>
        <end position="110"/>
    </location>
</feature>
<dbReference type="Gene3D" id="4.10.280.10">
    <property type="entry name" value="Helix-loop-helix DNA-binding domain"/>
    <property type="match status" value="1"/>
</dbReference>
<protein>
    <recommendedName>
        <fullName evidence="7">BHLH domain-containing protein</fullName>
    </recommendedName>
</protein>
<evidence type="ECO:0000256" key="4">
    <source>
        <dbReference type="ARBA" id="ARBA00023163"/>
    </source>
</evidence>
<feature type="compositionally biased region" description="Low complexity" evidence="6">
    <location>
        <begin position="151"/>
        <end position="160"/>
    </location>
</feature>
<organism evidence="8 9">
    <name type="scientific">Papaver atlanticum</name>
    <dbReference type="NCBI Taxonomy" id="357466"/>
    <lineage>
        <taxon>Eukaryota</taxon>
        <taxon>Viridiplantae</taxon>
        <taxon>Streptophyta</taxon>
        <taxon>Embryophyta</taxon>
        <taxon>Tracheophyta</taxon>
        <taxon>Spermatophyta</taxon>
        <taxon>Magnoliopsida</taxon>
        <taxon>Ranunculales</taxon>
        <taxon>Papaveraceae</taxon>
        <taxon>Papaveroideae</taxon>
        <taxon>Papaver</taxon>
    </lineage>
</organism>
<keyword evidence="4" id="KW-0804">Transcription</keyword>
<dbReference type="InterPro" id="IPR045239">
    <property type="entry name" value="bHLH95_bHLH"/>
</dbReference>
<proteinExistence type="predicted"/>
<keyword evidence="3" id="KW-0238">DNA-binding</keyword>
<feature type="domain" description="BHLH" evidence="7">
    <location>
        <begin position="166"/>
        <end position="215"/>
    </location>
</feature>